<accession>A0A8B8KQ85</accession>
<dbReference type="RefSeq" id="XP_027345478.1">
    <property type="nucleotide sequence ID" value="XM_027489677.1"/>
</dbReference>
<dbReference type="GeneID" id="113857605"/>
<feature type="region of interest" description="Disordered" evidence="1">
    <location>
        <begin position="94"/>
        <end position="161"/>
    </location>
</feature>
<keyword evidence="2" id="KW-1185">Reference proteome</keyword>
<reference evidence="3" key="2">
    <citation type="submission" date="2025-08" db="UniProtKB">
        <authorList>
            <consortium name="RefSeq"/>
        </authorList>
    </citation>
    <scope>IDENTIFICATION</scope>
    <source>
        <tissue evidence="3">Young leaves</tissue>
    </source>
</reference>
<protein>
    <submittedName>
        <fullName evidence="3">Uncharacterized protein LOC113857605</fullName>
    </submittedName>
</protein>
<dbReference type="AlphaFoldDB" id="A0A8B8KQ85"/>
<evidence type="ECO:0000256" key="1">
    <source>
        <dbReference type="SAM" id="MobiDB-lite"/>
    </source>
</evidence>
<feature type="region of interest" description="Disordered" evidence="1">
    <location>
        <begin position="1"/>
        <end position="28"/>
    </location>
</feature>
<gene>
    <name evidence="3" type="primary">LOC113857605</name>
</gene>
<feature type="compositionally biased region" description="Low complexity" evidence="1">
    <location>
        <begin position="8"/>
        <end position="20"/>
    </location>
</feature>
<dbReference type="KEGG" id="aprc:113857605"/>
<dbReference type="OrthoDB" id="785928at2759"/>
<dbReference type="PANTHER" id="PTHR37182">
    <property type="entry name" value="F24J8.11 PROTEIN"/>
    <property type="match status" value="1"/>
</dbReference>
<proteinExistence type="predicted"/>
<evidence type="ECO:0000313" key="2">
    <source>
        <dbReference type="Proteomes" id="UP000694853"/>
    </source>
</evidence>
<feature type="compositionally biased region" description="Pro residues" evidence="1">
    <location>
        <begin position="150"/>
        <end position="161"/>
    </location>
</feature>
<feature type="compositionally biased region" description="Basic and acidic residues" evidence="1">
    <location>
        <begin position="131"/>
        <end position="147"/>
    </location>
</feature>
<sequence>MAHLLGQAPTTAATAISARTRVGNRKRSPLHSWKNGYFPTPKMCCVGHQFQYQASTISDHDQLPPPGDDHSLRRRTLMGLSGTLLLGLGLSDEQSASFAARPPPPPPKEKKDPNVSGVQAKVLASKRRKEAMKEAMAELRERGKPINKEPQPPPPPPPASE</sequence>
<dbReference type="PANTHER" id="PTHR37182:SF2">
    <property type="entry name" value="F24J8.11 PROTEIN"/>
    <property type="match status" value="1"/>
</dbReference>
<reference evidence="2" key="1">
    <citation type="journal article" date="2019" name="Toxins">
        <title>Detection of Abrin-Like and Prepropulchellin-Like Toxin Genes and Transcripts Using Whole Genome Sequencing and Full-Length Transcript Sequencing of Abrus precatorius.</title>
        <authorList>
            <person name="Hovde B.T."/>
            <person name="Daligault H.E."/>
            <person name="Hanschen E.R."/>
            <person name="Kunde Y.A."/>
            <person name="Johnson M.B."/>
            <person name="Starkenburg S.R."/>
            <person name="Johnson S.L."/>
        </authorList>
    </citation>
    <scope>NUCLEOTIDE SEQUENCE [LARGE SCALE GENOMIC DNA]</scope>
</reference>
<organism evidence="2 3">
    <name type="scientific">Abrus precatorius</name>
    <name type="common">Indian licorice</name>
    <name type="synonym">Glycine abrus</name>
    <dbReference type="NCBI Taxonomy" id="3816"/>
    <lineage>
        <taxon>Eukaryota</taxon>
        <taxon>Viridiplantae</taxon>
        <taxon>Streptophyta</taxon>
        <taxon>Embryophyta</taxon>
        <taxon>Tracheophyta</taxon>
        <taxon>Spermatophyta</taxon>
        <taxon>Magnoliopsida</taxon>
        <taxon>eudicotyledons</taxon>
        <taxon>Gunneridae</taxon>
        <taxon>Pentapetalae</taxon>
        <taxon>rosids</taxon>
        <taxon>fabids</taxon>
        <taxon>Fabales</taxon>
        <taxon>Fabaceae</taxon>
        <taxon>Papilionoideae</taxon>
        <taxon>50 kb inversion clade</taxon>
        <taxon>NPAAA clade</taxon>
        <taxon>indigoferoid/millettioid clade</taxon>
        <taxon>Abreae</taxon>
        <taxon>Abrus</taxon>
    </lineage>
</organism>
<dbReference type="Proteomes" id="UP000694853">
    <property type="component" value="Unplaced"/>
</dbReference>
<name>A0A8B8KQ85_ABRPR</name>
<evidence type="ECO:0000313" key="3">
    <source>
        <dbReference type="RefSeq" id="XP_027345478.1"/>
    </source>
</evidence>